<keyword evidence="6" id="KW-0472">Membrane</keyword>
<dbReference type="Pfam" id="PF10256">
    <property type="entry name" value="Erf4"/>
    <property type="match status" value="1"/>
</dbReference>
<accession>A0A2K1QUB1</accession>
<comment type="caution">
    <text evidence="9">The sequence shown here is derived from an EMBL/GenBank/DDBJ whole genome shotgun (WGS) entry which is preliminary data.</text>
</comment>
<dbReference type="InterPro" id="IPR019383">
    <property type="entry name" value="Golgin_A_7/ERF4"/>
</dbReference>
<dbReference type="PANTHER" id="PTHR13254">
    <property type="entry name" value="GOLGI AUTOANTIGEN, GOLGIN SUBFAMILY A, 7"/>
    <property type="match status" value="1"/>
</dbReference>
<dbReference type="OrthoDB" id="5377273at2759"/>
<feature type="region of interest" description="Disordered" evidence="7">
    <location>
        <begin position="1"/>
        <end position="155"/>
    </location>
</feature>
<dbReference type="InParanoid" id="A0A2K1QUB1"/>
<gene>
    <name evidence="9" type="ORF">CAC42_5160</name>
</gene>
<evidence type="ECO:0000313" key="10">
    <source>
        <dbReference type="Proteomes" id="UP000243797"/>
    </source>
</evidence>
<dbReference type="EMBL" id="NKHZ01000039">
    <property type="protein sequence ID" value="PNS18621.1"/>
    <property type="molecule type" value="Genomic_DNA"/>
</dbReference>
<evidence type="ECO:0000259" key="8">
    <source>
        <dbReference type="Pfam" id="PF10256"/>
    </source>
</evidence>
<comment type="subunit">
    <text evidence="3">Interacts with ERF2.</text>
</comment>
<comment type="subcellular location">
    <subcellularLocation>
        <location evidence="1">Endoplasmic reticulum membrane</location>
        <topology evidence="1">Peripheral membrane protein</topology>
    </subcellularLocation>
</comment>
<proteinExistence type="inferred from homology"/>
<evidence type="ECO:0000256" key="5">
    <source>
        <dbReference type="ARBA" id="ARBA00022824"/>
    </source>
</evidence>
<feature type="compositionally biased region" description="Polar residues" evidence="7">
    <location>
        <begin position="82"/>
        <end position="113"/>
    </location>
</feature>
<keyword evidence="10" id="KW-1185">Reference proteome</keyword>
<evidence type="ECO:0000256" key="2">
    <source>
        <dbReference type="ARBA" id="ARBA00007732"/>
    </source>
</evidence>
<dbReference type="STRING" id="2082308.A0A2K1QUB1"/>
<evidence type="ECO:0000256" key="1">
    <source>
        <dbReference type="ARBA" id="ARBA00004406"/>
    </source>
</evidence>
<evidence type="ECO:0000256" key="4">
    <source>
        <dbReference type="ARBA" id="ARBA00018463"/>
    </source>
</evidence>
<organism evidence="9 10">
    <name type="scientific">Sphaceloma murrayae</name>
    <dbReference type="NCBI Taxonomy" id="2082308"/>
    <lineage>
        <taxon>Eukaryota</taxon>
        <taxon>Fungi</taxon>
        <taxon>Dikarya</taxon>
        <taxon>Ascomycota</taxon>
        <taxon>Pezizomycotina</taxon>
        <taxon>Dothideomycetes</taxon>
        <taxon>Dothideomycetidae</taxon>
        <taxon>Myriangiales</taxon>
        <taxon>Elsinoaceae</taxon>
        <taxon>Sphaceloma</taxon>
    </lineage>
</organism>
<dbReference type="Proteomes" id="UP000243797">
    <property type="component" value="Unassembled WGS sequence"/>
</dbReference>
<dbReference type="InterPro" id="IPR051371">
    <property type="entry name" value="Ras_palmitoyltransferase"/>
</dbReference>
<reference evidence="9 10" key="1">
    <citation type="submission" date="2017-06" db="EMBL/GenBank/DDBJ databases">
        <title>Draft genome sequence of a variant of Elsinoe murrayae.</title>
        <authorList>
            <person name="Cheng Q."/>
        </authorList>
    </citation>
    <scope>NUCLEOTIDE SEQUENCE [LARGE SCALE GENOMIC DNA]</scope>
    <source>
        <strain evidence="9 10">CQ-2017a</strain>
    </source>
</reference>
<evidence type="ECO:0000256" key="6">
    <source>
        <dbReference type="ARBA" id="ARBA00023136"/>
    </source>
</evidence>
<keyword evidence="5" id="KW-0256">Endoplasmic reticulum</keyword>
<dbReference type="PANTHER" id="PTHR13254:SF0">
    <property type="entry name" value="GOLGIN SUBFAMILY A MEMBER 7_ERF4 DOMAIN-CONTAINING PROTEIN"/>
    <property type="match status" value="1"/>
</dbReference>
<dbReference type="AlphaFoldDB" id="A0A2K1QUB1"/>
<evidence type="ECO:0000313" key="9">
    <source>
        <dbReference type="EMBL" id="PNS18621.1"/>
    </source>
</evidence>
<sequence>MAATTARVAGIDMPPSTSPAPPPIPTHDPESQTTHSITPRPSRSSLPLDRRPSRKSIASQRSRASLHRGAPDHDVPPLPSAPQYSVTSHSLLPASSTADPLTNLPDPTSSNPPTDADQGQQDDNDNDNDDDIPWGPTHPCFPHPNPHVAPSSEAASSTRVIRVQRDWLLAGDAYPQFQNVYPEILAEWIAEEEFRAVIDEVNGRCKEAFDPEGWRAGVDALIGVLTGFVWEDVGFTGVKSVVKGLEAWFEEWNSTREREGREGRLVQLRTTGWLCLDIVVPDPGIDVVDEET</sequence>
<evidence type="ECO:0000256" key="7">
    <source>
        <dbReference type="SAM" id="MobiDB-lite"/>
    </source>
</evidence>
<name>A0A2K1QUB1_9PEZI</name>
<evidence type="ECO:0000256" key="3">
    <source>
        <dbReference type="ARBA" id="ARBA00011396"/>
    </source>
</evidence>
<feature type="compositionally biased region" description="Acidic residues" evidence="7">
    <location>
        <begin position="120"/>
        <end position="132"/>
    </location>
</feature>
<dbReference type="GO" id="GO:0005789">
    <property type="term" value="C:endoplasmic reticulum membrane"/>
    <property type="evidence" value="ECO:0007669"/>
    <property type="project" value="UniProtKB-SubCell"/>
</dbReference>
<feature type="compositionally biased region" description="Pro residues" evidence="7">
    <location>
        <begin position="16"/>
        <end position="26"/>
    </location>
</feature>
<comment type="similarity">
    <text evidence="2">Belongs to the ERF4 family.</text>
</comment>
<feature type="domain" description="Golgin subfamily A member 7/ERF4" evidence="8">
    <location>
        <begin position="160"/>
        <end position="277"/>
    </location>
</feature>
<protein>
    <recommendedName>
        <fullName evidence="4">Ras modification protein ERF4</fullName>
    </recommendedName>
</protein>
<dbReference type="GO" id="GO:0031211">
    <property type="term" value="C:endoplasmic reticulum palmitoyltransferase complex"/>
    <property type="evidence" value="ECO:0007669"/>
    <property type="project" value="TreeGrafter"/>
</dbReference>
<dbReference type="GO" id="GO:0006612">
    <property type="term" value="P:protein targeting to membrane"/>
    <property type="evidence" value="ECO:0007669"/>
    <property type="project" value="TreeGrafter"/>
</dbReference>